<dbReference type="VEuPathDB" id="FungiDB:QG37_00556"/>
<evidence type="ECO:0000256" key="1">
    <source>
        <dbReference type="SAM" id="MobiDB-lite"/>
    </source>
</evidence>
<reference evidence="3" key="1">
    <citation type="journal article" date="2015" name="BMC Genomics">
        <title>Draft genome of a commonly misdiagnosed multidrug resistant pathogen Candida auris.</title>
        <authorList>
            <person name="Chatterjee S."/>
            <person name="Alampalli S.V."/>
            <person name="Nageshan R.K."/>
            <person name="Chettiar S.T."/>
            <person name="Joshi S."/>
            <person name="Tatu U.S."/>
        </authorList>
    </citation>
    <scope>NUCLEOTIDE SEQUENCE [LARGE SCALE GENOMIC DNA]</scope>
    <source>
        <strain evidence="3">6684</strain>
    </source>
</reference>
<dbReference type="Proteomes" id="UP000037122">
    <property type="component" value="Unassembled WGS sequence"/>
</dbReference>
<comment type="caution">
    <text evidence="2">The sequence shown here is derived from an EMBL/GenBank/DDBJ whole genome shotgun (WGS) entry which is preliminary data.</text>
</comment>
<proteinExistence type="predicted"/>
<name>A0A0L0P7F8_CANAR</name>
<accession>A0A0L0P7F8</accession>
<gene>
    <name evidence="2" type="ORF">QG37_00556</name>
</gene>
<protein>
    <submittedName>
        <fullName evidence="2">Uncharacterized protein</fullName>
    </submittedName>
</protein>
<evidence type="ECO:0000313" key="2">
    <source>
        <dbReference type="EMBL" id="KNE02302.1"/>
    </source>
</evidence>
<dbReference type="AlphaFoldDB" id="A0A0L0P7F8"/>
<evidence type="ECO:0000313" key="3">
    <source>
        <dbReference type="Proteomes" id="UP000037122"/>
    </source>
</evidence>
<dbReference type="VEuPathDB" id="FungiDB:CJJ07_001395"/>
<feature type="compositionally biased region" description="Basic and acidic residues" evidence="1">
    <location>
        <begin position="8"/>
        <end position="31"/>
    </location>
</feature>
<feature type="region of interest" description="Disordered" evidence="1">
    <location>
        <begin position="1"/>
        <end position="46"/>
    </location>
</feature>
<organism evidence="2 3">
    <name type="scientific">Candidozyma auris</name>
    <name type="common">Yeast</name>
    <name type="synonym">Candida auris</name>
    <dbReference type="NCBI Taxonomy" id="498019"/>
    <lineage>
        <taxon>Eukaryota</taxon>
        <taxon>Fungi</taxon>
        <taxon>Dikarya</taxon>
        <taxon>Ascomycota</taxon>
        <taxon>Saccharomycotina</taxon>
        <taxon>Pichiomycetes</taxon>
        <taxon>Metschnikowiaceae</taxon>
        <taxon>Candidozyma</taxon>
    </lineage>
</organism>
<dbReference type="VEuPathDB" id="FungiDB:CJI97_001547"/>
<dbReference type="EMBL" id="LGST01000004">
    <property type="protein sequence ID" value="KNE02302.1"/>
    <property type="molecule type" value="Genomic_DNA"/>
</dbReference>
<sequence length="46" mass="5317">MSQEEQIEERNEAVVEHSEPVVKKARVEGDVPVKNNRVSKRDQIKT</sequence>